<dbReference type="EMBL" id="KN727967">
    <property type="protein sequence ID" value="KIH64622.1"/>
    <property type="molecule type" value="Genomic_DNA"/>
</dbReference>
<gene>
    <name evidence="2" type="ORF">ANCDUO_05064</name>
</gene>
<dbReference type="InterPro" id="IPR023631">
    <property type="entry name" value="Amidase_dom"/>
</dbReference>
<dbReference type="InterPro" id="IPR036928">
    <property type="entry name" value="AS_sf"/>
</dbReference>
<dbReference type="AlphaFoldDB" id="A0A0C2DPM0"/>
<feature type="domain" description="Amidase" evidence="1">
    <location>
        <begin position="91"/>
        <end position="164"/>
    </location>
</feature>
<dbReference type="PANTHER" id="PTHR45847:SF11">
    <property type="entry name" value="AMIDASE DOMAIN-CONTAINING PROTEIN"/>
    <property type="match status" value="1"/>
</dbReference>
<dbReference type="InterPro" id="IPR052096">
    <property type="entry name" value="Endocannabinoid_amidase"/>
</dbReference>
<dbReference type="Gene3D" id="3.90.1300.10">
    <property type="entry name" value="Amidase signature (AS) domain"/>
    <property type="match status" value="1"/>
</dbReference>
<reference evidence="2 3" key="1">
    <citation type="submission" date="2013-12" db="EMBL/GenBank/DDBJ databases">
        <title>Draft genome of the parsitic nematode Ancylostoma duodenale.</title>
        <authorList>
            <person name="Mitreva M."/>
        </authorList>
    </citation>
    <scope>NUCLEOTIDE SEQUENCE [LARGE SCALE GENOMIC DNA]</scope>
    <source>
        <strain evidence="2 3">Zhejiang</strain>
    </source>
</reference>
<dbReference type="Pfam" id="PF01425">
    <property type="entry name" value="Amidase"/>
    <property type="match status" value="1"/>
</dbReference>
<name>A0A0C2DPM0_9BILA</name>
<protein>
    <recommendedName>
        <fullName evidence="1">Amidase domain-containing protein</fullName>
    </recommendedName>
</protein>
<evidence type="ECO:0000313" key="3">
    <source>
        <dbReference type="Proteomes" id="UP000054047"/>
    </source>
</evidence>
<accession>A0A0C2DPM0</accession>
<dbReference type="GO" id="GO:0009062">
    <property type="term" value="P:fatty acid catabolic process"/>
    <property type="evidence" value="ECO:0007669"/>
    <property type="project" value="TreeGrafter"/>
</dbReference>
<dbReference type="GO" id="GO:0004040">
    <property type="term" value="F:amidase activity"/>
    <property type="evidence" value="ECO:0007669"/>
    <property type="project" value="TreeGrafter"/>
</dbReference>
<dbReference type="Proteomes" id="UP000054047">
    <property type="component" value="Unassembled WGS sequence"/>
</dbReference>
<dbReference type="SUPFAM" id="SSF75304">
    <property type="entry name" value="Amidase signature (AS) enzymes"/>
    <property type="match status" value="1"/>
</dbReference>
<evidence type="ECO:0000313" key="2">
    <source>
        <dbReference type="EMBL" id="KIH64622.1"/>
    </source>
</evidence>
<keyword evidence="3" id="KW-1185">Reference proteome</keyword>
<organism evidence="2 3">
    <name type="scientific">Ancylostoma duodenale</name>
    <dbReference type="NCBI Taxonomy" id="51022"/>
    <lineage>
        <taxon>Eukaryota</taxon>
        <taxon>Metazoa</taxon>
        <taxon>Ecdysozoa</taxon>
        <taxon>Nematoda</taxon>
        <taxon>Chromadorea</taxon>
        <taxon>Rhabditida</taxon>
        <taxon>Rhabditina</taxon>
        <taxon>Rhabditomorpha</taxon>
        <taxon>Strongyloidea</taxon>
        <taxon>Ancylostomatidae</taxon>
        <taxon>Ancylostomatinae</taxon>
        <taxon>Ancylostoma</taxon>
    </lineage>
</organism>
<proteinExistence type="predicted"/>
<dbReference type="GO" id="GO:0017064">
    <property type="term" value="F:fatty acid amide hydrolase activity"/>
    <property type="evidence" value="ECO:0007669"/>
    <property type="project" value="TreeGrafter"/>
</dbReference>
<dbReference type="PANTHER" id="PTHR45847">
    <property type="entry name" value="FATTY ACID AMIDE HYDROLASE"/>
    <property type="match status" value="1"/>
</dbReference>
<evidence type="ECO:0000259" key="1">
    <source>
        <dbReference type="Pfam" id="PF01425"/>
    </source>
</evidence>
<dbReference type="OrthoDB" id="6428749at2759"/>
<sequence length="174" mass="19555">MIARIWEPHIEALTWECVIFAAAEDEKKTRQGIEKRITFAENLQKGAATCLEVVRTYQWKAVLAHKKTNCVTLFIKVLFTASVAKRELVKVILLQEAERWAADWDAKAAQPGFKRPAFFGVPISLKECIPLDGYDTTRGFAQDVGNPSKSDSVLAQQIKLLGQYFVLLDTSLLV</sequence>